<gene>
    <name evidence="8" type="primary">clcc1</name>
    <name evidence="8" type="ORF">DAT39_015590</name>
</gene>
<feature type="non-terminal residue" evidence="8">
    <location>
        <position position="134"/>
    </location>
</feature>
<dbReference type="GO" id="GO:0016020">
    <property type="term" value="C:membrane"/>
    <property type="evidence" value="ECO:0007669"/>
    <property type="project" value="UniProtKB-SubCell"/>
</dbReference>
<feature type="chain" id="PRO_5035198972" description="Chloride channel CLIC-like protein 1" evidence="7">
    <location>
        <begin position="24"/>
        <end position="134"/>
    </location>
</feature>
<dbReference type="InterPro" id="IPR009231">
    <property type="entry name" value="Chloride_chnl_CLIC-like"/>
</dbReference>
<accession>A0A8J4UGL0</accession>
<feature type="signal peptide" evidence="7">
    <location>
        <begin position="1"/>
        <end position="23"/>
    </location>
</feature>
<keyword evidence="6" id="KW-0472">Membrane</keyword>
<evidence type="ECO:0000256" key="5">
    <source>
        <dbReference type="ARBA" id="ARBA00022989"/>
    </source>
</evidence>
<organism evidence="8 9">
    <name type="scientific">Clarias magur</name>
    <name type="common">Asian catfish</name>
    <name type="synonym">Macropteronotus magur</name>
    <dbReference type="NCBI Taxonomy" id="1594786"/>
    <lineage>
        <taxon>Eukaryota</taxon>
        <taxon>Metazoa</taxon>
        <taxon>Chordata</taxon>
        <taxon>Craniata</taxon>
        <taxon>Vertebrata</taxon>
        <taxon>Euteleostomi</taxon>
        <taxon>Actinopterygii</taxon>
        <taxon>Neopterygii</taxon>
        <taxon>Teleostei</taxon>
        <taxon>Ostariophysi</taxon>
        <taxon>Siluriformes</taxon>
        <taxon>Clariidae</taxon>
        <taxon>Clarias</taxon>
    </lineage>
</organism>
<proteinExistence type="inferred from homology"/>
<reference evidence="8" key="1">
    <citation type="submission" date="2020-07" db="EMBL/GenBank/DDBJ databases">
        <title>Clarias magur genome sequencing, assembly and annotation.</title>
        <authorList>
            <person name="Kushwaha B."/>
            <person name="Kumar R."/>
            <person name="Das P."/>
            <person name="Joshi C.G."/>
            <person name="Kumar D."/>
            <person name="Nagpure N.S."/>
            <person name="Pandey M."/>
            <person name="Agarwal S."/>
            <person name="Srivastava S."/>
            <person name="Singh M."/>
            <person name="Sahoo L."/>
            <person name="Jayasankar P."/>
            <person name="Meher P.K."/>
            <person name="Koringa P.G."/>
            <person name="Iquebal M.A."/>
            <person name="Das S.P."/>
            <person name="Bit A."/>
            <person name="Patnaik S."/>
            <person name="Patel N."/>
            <person name="Shah T.M."/>
            <person name="Hinsu A."/>
            <person name="Jena J.K."/>
        </authorList>
    </citation>
    <scope>NUCLEOTIDE SEQUENCE</scope>
    <source>
        <strain evidence="8">CIFAMagur01</strain>
        <tissue evidence="8">Testis</tissue>
    </source>
</reference>
<name>A0A8J4UGL0_CLAMG</name>
<evidence type="ECO:0000313" key="9">
    <source>
        <dbReference type="Proteomes" id="UP000727407"/>
    </source>
</evidence>
<dbReference type="AlphaFoldDB" id="A0A8J4UGL0"/>
<comment type="similarity">
    <text evidence="2">Belongs to the chloride channel MCLC family.</text>
</comment>
<protein>
    <recommendedName>
        <fullName evidence="3">Chloride channel CLIC-like protein 1</fullName>
    </recommendedName>
</protein>
<sequence>MFAVFLIINLVWNWFYLYQMACAENQAKMVKWRRMKDKCTRGTKYDWIDHLKEWYRTTWTLQDDSCKEYFEVQIVYPILRVPPMKVITMTLTTFITDPVMDLGQGISVFLRALLKDLPITLQIPVLILLVLSSL</sequence>
<evidence type="ECO:0000256" key="2">
    <source>
        <dbReference type="ARBA" id="ARBA00005944"/>
    </source>
</evidence>
<dbReference type="EMBL" id="QNUK01000360">
    <property type="protein sequence ID" value="KAF5894712.1"/>
    <property type="molecule type" value="Genomic_DNA"/>
</dbReference>
<evidence type="ECO:0000256" key="6">
    <source>
        <dbReference type="ARBA" id="ARBA00023136"/>
    </source>
</evidence>
<evidence type="ECO:0000256" key="4">
    <source>
        <dbReference type="ARBA" id="ARBA00022692"/>
    </source>
</evidence>
<dbReference type="PANTHER" id="PTHR34093">
    <property type="entry name" value="CHLORIDE CHANNEL CLIC-LIKE PROTEIN 1"/>
    <property type="match status" value="1"/>
</dbReference>
<dbReference type="Proteomes" id="UP000727407">
    <property type="component" value="Unassembled WGS sequence"/>
</dbReference>
<evidence type="ECO:0000256" key="1">
    <source>
        <dbReference type="ARBA" id="ARBA00004141"/>
    </source>
</evidence>
<dbReference type="OrthoDB" id="10037397at2759"/>
<dbReference type="GO" id="GO:0005254">
    <property type="term" value="F:chloride channel activity"/>
    <property type="evidence" value="ECO:0007669"/>
    <property type="project" value="TreeGrafter"/>
</dbReference>
<keyword evidence="5" id="KW-1133">Transmembrane helix</keyword>
<dbReference type="GO" id="GO:0005783">
    <property type="term" value="C:endoplasmic reticulum"/>
    <property type="evidence" value="ECO:0007669"/>
    <property type="project" value="TreeGrafter"/>
</dbReference>
<keyword evidence="4" id="KW-0812">Transmembrane</keyword>
<evidence type="ECO:0000256" key="3">
    <source>
        <dbReference type="ARBA" id="ARBA00015571"/>
    </source>
</evidence>
<comment type="subcellular location">
    <subcellularLocation>
        <location evidence="1">Membrane</location>
        <topology evidence="1">Multi-pass membrane protein</topology>
    </subcellularLocation>
</comment>
<evidence type="ECO:0000256" key="7">
    <source>
        <dbReference type="SAM" id="SignalP"/>
    </source>
</evidence>
<evidence type="ECO:0000313" key="8">
    <source>
        <dbReference type="EMBL" id="KAF5894712.1"/>
    </source>
</evidence>
<keyword evidence="7" id="KW-0732">Signal</keyword>
<comment type="caution">
    <text evidence="8">The sequence shown here is derived from an EMBL/GenBank/DDBJ whole genome shotgun (WGS) entry which is preliminary data.</text>
</comment>
<keyword evidence="9" id="KW-1185">Reference proteome</keyword>
<dbReference type="PANTHER" id="PTHR34093:SF1">
    <property type="entry name" value="CHLORIDE CHANNEL CLIC-LIKE PROTEIN 1"/>
    <property type="match status" value="1"/>
</dbReference>
<dbReference type="Pfam" id="PF05934">
    <property type="entry name" value="MCLC"/>
    <property type="match status" value="1"/>
</dbReference>